<evidence type="ECO:0000256" key="2">
    <source>
        <dbReference type="SAM" id="Phobius"/>
    </source>
</evidence>
<feature type="transmembrane region" description="Helical" evidence="2">
    <location>
        <begin position="346"/>
        <end position="364"/>
    </location>
</feature>
<organism evidence="3 4">
    <name type="scientific">Stenotrophomonas maltophilia</name>
    <name type="common">Pseudomonas maltophilia</name>
    <name type="synonym">Xanthomonas maltophilia</name>
    <dbReference type="NCBI Taxonomy" id="40324"/>
    <lineage>
        <taxon>Bacteria</taxon>
        <taxon>Pseudomonadati</taxon>
        <taxon>Pseudomonadota</taxon>
        <taxon>Gammaproteobacteria</taxon>
        <taxon>Lysobacterales</taxon>
        <taxon>Lysobacteraceae</taxon>
        <taxon>Stenotrophomonas</taxon>
        <taxon>Stenotrophomonas maltophilia group</taxon>
    </lineage>
</organism>
<dbReference type="OrthoDB" id="5524449at2"/>
<sequence length="415" mass="46086">MNRALDALGLDTDADERAIKRAYAQKLRTARPDEDPVAFQALHEAYQEALLWVRNRTQWQEEDGAEALSAPPADNSPPGPPALYDSHSSMDHMPVLHRPCTFDTDLPDDVVEPSLNLPRFARLLINTATDADPASFEHWLAHRPELWSLADRPRIGDVVLQQLLHEGRPLCESNFDLLGRYFCWDEIRADIDPYRVRARRNLLHRHWQLQPRNHAALTAALDRPHDRVSAIEAHARVERLTRPWHWLQSLLSASVPGRAATMRHTMQRLGVHGVRDTLAPLDGDQVAFWMAISEPRRFNLMKMQVAIVRCLLGALVVLAVLAALALLGDAARPIAISTSSMKHVAIHASVVIVSGVLMLTPFVGGTPSRTASAPAPVERPSPLDGLGMLTHGPRPRRPARSFAVVRQMDPGTEGG</sequence>
<keyword evidence="2" id="KW-0812">Transmembrane</keyword>
<feature type="region of interest" description="Disordered" evidence="1">
    <location>
        <begin position="62"/>
        <end position="88"/>
    </location>
</feature>
<feature type="region of interest" description="Disordered" evidence="1">
    <location>
        <begin position="367"/>
        <end position="415"/>
    </location>
</feature>
<name>A0A2J0T437_STEMA</name>
<proteinExistence type="predicted"/>
<keyword evidence="2" id="KW-1133">Transmembrane helix</keyword>
<evidence type="ECO:0000313" key="3">
    <source>
        <dbReference type="EMBL" id="MBA0313625.1"/>
    </source>
</evidence>
<dbReference type="EMBL" id="RAUE01000043">
    <property type="protein sequence ID" value="MBA0313625.1"/>
    <property type="molecule type" value="Genomic_DNA"/>
</dbReference>
<evidence type="ECO:0000313" key="4">
    <source>
        <dbReference type="Proteomes" id="UP000822271"/>
    </source>
</evidence>
<comment type="caution">
    <text evidence="3">The sequence shown here is derived from an EMBL/GenBank/DDBJ whole genome shotgun (WGS) entry which is preliminary data.</text>
</comment>
<protein>
    <submittedName>
        <fullName evidence="3">Heat-shock protein</fullName>
    </submittedName>
</protein>
<evidence type="ECO:0000256" key="1">
    <source>
        <dbReference type="SAM" id="MobiDB-lite"/>
    </source>
</evidence>
<keyword evidence="2" id="KW-0472">Membrane</keyword>
<accession>A0A2J0T437</accession>
<feature type="transmembrane region" description="Helical" evidence="2">
    <location>
        <begin position="306"/>
        <end position="326"/>
    </location>
</feature>
<dbReference type="AlphaFoldDB" id="A0A2J0T437"/>
<dbReference type="Proteomes" id="UP000822271">
    <property type="component" value="Unassembled WGS sequence"/>
</dbReference>
<reference evidence="3" key="1">
    <citation type="submission" date="2018-09" db="EMBL/GenBank/DDBJ databases">
        <authorList>
            <person name="Groschel M."/>
            <person name="Kohl T."/>
            <person name="Conchillo-Sole O."/>
            <person name="Mamat U."/>
            <person name="Yero D."/>
            <person name="Niemann S."/>
            <person name="Daura X."/>
            <person name="Gibert I."/>
        </authorList>
    </citation>
    <scope>NUCLEOTIDE SEQUENCE</scope>
    <source>
        <strain evidence="3">OG156</strain>
    </source>
</reference>
<gene>
    <name evidence="3" type="ORF">D7Y33_21850</name>
</gene>
<reference evidence="3" key="2">
    <citation type="journal article" date="2020" name="Front. Microbiol.">
        <title>Genetic Variants of the DSF Quorum Sensing System in Stenotrophomonas maltophilia Influence Virulence and Resistance Phenotypes Among Genotypically Diverse Clinical Isolates.</title>
        <authorList>
            <person name="Yero D."/>
            <person name="Huedo P."/>
            <person name="Conchillo-Sole O."/>
            <person name="Martinez-Servat S."/>
            <person name="Mamat U."/>
            <person name="Coves X."/>
            <person name="Llanas F."/>
            <person name="Roca I."/>
            <person name="Vila J."/>
            <person name="Schaible U.E."/>
            <person name="Daura X."/>
            <person name="Gibert I."/>
        </authorList>
    </citation>
    <scope>NUCLEOTIDE SEQUENCE</scope>
    <source>
        <strain evidence="3">OG156</strain>
    </source>
</reference>
<dbReference type="RefSeq" id="WP_049430267.1">
    <property type="nucleotide sequence ID" value="NZ_CP154630.1"/>
</dbReference>